<feature type="domain" description="Peptidase M20 dimerisation" evidence="3">
    <location>
        <begin position="178"/>
        <end position="280"/>
    </location>
</feature>
<dbReference type="InterPro" id="IPR011650">
    <property type="entry name" value="Peptidase_M20_dimer"/>
</dbReference>
<evidence type="ECO:0000259" key="3">
    <source>
        <dbReference type="Pfam" id="PF07687"/>
    </source>
</evidence>
<dbReference type="InterPro" id="IPR002933">
    <property type="entry name" value="Peptidase_M20"/>
</dbReference>
<name>A0A1T1HAF4_OCELI</name>
<dbReference type="NCBIfam" id="TIGR01891">
    <property type="entry name" value="amidohydrolases"/>
    <property type="match status" value="1"/>
</dbReference>
<dbReference type="Gene3D" id="3.30.70.360">
    <property type="match status" value="1"/>
</dbReference>
<feature type="binding site" evidence="2">
    <location>
        <position position="353"/>
    </location>
    <ligand>
        <name>Mn(2+)</name>
        <dbReference type="ChEBI" id="CHEBI:29035"/>
        <label>2</label>
    </ligand>
</feature>
<feature type="binding site" evidence="2">
    <location>
        <position position="97"/>
    </location>
    <ligand>
        <name>Mn(2+)</name>
        <dbReference type="ChEBI" id="CHEBI:29035"/>
        <label>2</label>
    </ligand>
</feature>
<dbReference type="GO" id="GO:0046872">
    <property type="term" value="F:metal ion binding"/>
    <property type="evidence" value="ECO:0007669"/>
    <property type="project" value="UniProtKB-KW"/>
</dbReference>
<dbReference type="SUPFAM" id="SSF55031">
    <property type="entry name" value="Bacterial exopeptidase dimerisation domain"/>
    <property type="match status" value="1"/>
</dbReference>
<evidence type="ECO:0000256" key="1">
    <source>
        <dbReference type="ARBA" id="ARBA00022801"/>
    </source>
</evidence>
<dbReference type="PANTHER" id="PTHR11014:SF169">
    <property type="entry name" value="CLAN MH, FAMILY M20, PEPTIDASE T-LIKE METALLOPEPTIDASE"/>
    <property type="match status" value="1"/>
</dbReference>
<evidence type="ECO:0000313" key="4">
    <source>
        <dbReference type="EMBL" id="OOV86707.1"/>
    </source>
</evidence>
<evidence type="ECO:0000256" key="2">
    <source>
        <dbReference type="PIRSR" id="PIRSR005962-1"/>
    </source>
</evidence>
<comment type="caution">
    <text evidence="4">The sequence shown here is derived from an EMBL/GenBank/DDBJ whole genome shotgun (WGS) entry which is preliminary data.</text>
</comment>
<dbReference type="Gene3D" id="3.40.630.10">
    <property type="entry name" value="Zn peptidases"/>
    <property type="match status" value="1"/>
</dbReference>
<dbReference type="GO" id="GO:0016787">
    <property type="term" value="F:hydrolase activity"/>
    <property type="evidence" value="ECO:0007669"/>
    <property type="project" value="UniProtKB-KW"/>
</dbReference>
<feature type="binding site" evidence="2">
    <location>
        <position position="130"/>
    </location>
    <ligand>
        <name>Mn(2+)</name>
        <dbReference type="ChEBI" id="CHEBI:29035"/>
        <label>2</label>
    </ligand>
</feature>
<keyword evidence="5" id="KW-1185">Reference proteome</keyword>
<dbReference type="SUPFAM" id="SSF53187">
    <property type="entry name" value="Zn-dependent exopeptidases"/>
    <property type="match status" value="1"/>
</dbReference>
<keyword evidence="2" id="KW-0464">Manganese</keyword>
<evidence type="ECO:0000313" key="5">
    <source>
        <dbReference type="Proteomes" id="UP000190064"/>
    </source>
</evidence>
<organism evidence="4 5">
    <name type="scientific">Oceanospirillum linum</name>
    <dbReference type="NCBI Taxonomy" id="966"/>
    <lineage>
        <taxon>Bacteria</taxon>
        <taxon>Pseudomonadati</taxon>
        <taxon>Pseudomonadota</taxon>
        <taxon>Gammaproteobacteria</taxon>
        <taxon>Oceanospirillales</taxon>
        <taxon>Oceanospirillaceae</taxon>
        <taxon>Oceanospirillum</taxon>
    </lineage>
</organism>
<dbReference type="PANTHER" id="PTHR11014">
    <property type="entry name" value="PEPTIDASE M20 FAMILY MEMBER"/>
    <property type="match status" value="1"/>
</dbReference>
<keyword evidence="2" id="KW-0479">Metal-binding</keyword>
<dbReference type="RefSeq" id="WP_078320161.1">
    <property type="nucleotide sequence ID" value="NZ_FXTS01000006.1"/>
</dbReference>
<dbReference type="STRING" id="966.BTA35_0212620"/>
<keyword evidence="1" id="KW-0378">Hydrolase</keyword>
<sequence>MLTDQNLIQFRHTLHQHPELSDQETATAQRIKTIFLSFKPDDVLESIGGHGLAFCFNGQASGPTTLIRCELDALPIQEINDLPYRSVCDGVSHKCGHDGHMAIVTALGSHLAENRPQRGRVICLFQPAEETGAGAVNVVRDHQFDRLKPDYCFALHNLPGKPLGTVYCKPGAFNCASRGMIIRLKGKTSHAAHPEDGISPALAMSNIIQQLNQLPQQQEKGQMTGFNLVTVVYAHLGEIAFGTAPGEATVMATLRTSTNEAMNHLIEQATTLVQHQAEQHKLSFTLEWDDVFRASVNSERGYQIVKNACDITNTPLVTPDEGFRWSEDFGIFTDVAEGAMFALGAGDTSPQLHNPDYDFPDELIPVGFKLFRAIVEGLNG</sequence>
<dbReference type="InterPro" id="IPR036264">
    <property type="entry name" value="Bact_exopeptidase_dim_dom"/>
</dbReference>
<protein>
    <submittedName>
        <fullName evidence="4">Peptidase M20</fullName>
    </submittedName>
</protein>
<dbReference type="InterPro" id="IPR017439">
    <property type="entry name" value="Amidohydrolase"/>
</dbReference>
<dbReference type="AlphaFoldDB" id="A0A1T1HAF4"/>
<reference evidence="4" key="1">
    <citation type="submission" date="2017-02" db="EMBL/GenBank/DDBJ databases">
        <title>Draft Genome Sequence of the Salt Water Bacterium Oceanospirillum linum ATCC 11336.</title>
        <authorList>
            <person name="Trachtenberg A.M."/>
            <person name="Carney J.G."/>
            <person name="Linnane J.D."/>
            <person name="Rheaume B.A."/>
            <person name="Pitts N.L."/>
            <person name="Mykles D.L."/>
            <person name="Maclea K.S."/>
        </authorList>
    </citation>
    <scope>NUCLEOTIDE SEQUENCE [LARGE SCALE GENOMIC DNA]</scope>
    <source>
        <strain evidence="4">ATCC 11336</strain>
    </source>
</reference>
<dbReference type="PIRSF" id="PIRSF005962">
    <property type="entry name" value="Pept_M20D_amidohydro"/>
    <property type="match status" value="1"/>
</dbReference>
<dbReference type="Pfam" id="PF01546">
    <property type="entry name" value="Peptidase_M20"/>
    <property type="match status" value="1"/>
</dbReference>
<feature type="binding site" evidence="2">
    <location>
        <position position="95"/>
    </location>
    <ligand>
        <name>Mn(2+)</name>
        <dbReference type="ChEBI" id="CHEBI:29035"/>
        <label>2</label>
    </ligand>
</feature>
<dbReference type="EMBL" id="MTSD02000005">
    <property type="protein sequence ID" value="OOV86707.1"/>
    <property type="molecule type" value="Genomic_DNA"/>
</dbReference>
<dbReference type="Pfam" id="PF07687">
    <property type="entry name" value="M20_dimer"/>
    <property type="match status" value="1"/>
</dbReference>
<proteinExistence type="predicted"/>
<feature type="binding site" evidence="2">
    <location>
        <position position="156"/>
    </location>
    <ligand>
        <name>Mn(2+)</name>
        <dbReference type="ChEBI" id="CHEBI:29035"/>
        <label>2</label>
    </ligand>
</feature>
<accession>A0A1T1HAF4</accession>
<comment type="cofactor">
    <cofactor evidence="2">
        <name>Mn(2+)</name>
        <dbReference type="ChEBI" id="CHEBI:29035"/>
    </cofactor>
    <text evidence="2">The Mn(2+) ion enhances activity.</text>
</comment>
<dbReference type="Proteomes" id="UP000190064">
    <property type="component" value="Unassembled WGS sequence"/>
</dbReference>
<gene>
    <name evidence="4" type="ORF">BTA35_0212620</name>
</gene>